<dbReference type="STRING" id="251221.gene:10757961"/>
<dbReference type="HOGENOM" id="CLU_1287308_0_0_3"/>
<dbReference type="Pfam" id="PF06868">
    <property type="entry name" value="DUF1257"/>
    <property type="match status" value="1"/>
</dbReference>
<dbReference type="InterPro" id="IPR009666">
    <property type="entry name" value="Uncharacterised_Ycf35"/>
</dbReference>
<reference evidence="1 2" key="1">
    <citation type="journal article" date="2003" name="DNA Res.">
        <title>Complete genome structure of Gloeobacter violaceus PCC 7421, a cyanobacterium that lacks thylakoids.</title>
        <authorList>
            <person name="Nakamura Y."/>
            <person name="Kaneko T."/>
            <person name="Sato S."/>
            <person name="Mimuro M."/>
            <person name="Miyashita H."/>
            <person name="Tsuchiya T."/>
            <person name="Sasamoto S."/>
            <person name="Watanabe A."/>
            <person name="Kawashima K."/>
            <person name="Kishida Y."/>
            <person name="Kiyokawa C."/>
            <person name="Kohara M."/>
            <person name="Matsumoto M."/>
            <person name="Matsuno A."/>
            <person name="Nakazaki N."/>
            <person name="Shimpo S."/>
            <person name="Takeuchi C."/>
            <person name="Yamada M."/>
            <person name="Tabata S."/>
        </authorList>
    </citation>
    <scope>NUCLEOTIDE SEQUENCE [LARGE SCALE GENOMIC DNA]</scope>
    <source>
        <strain evidence="2">ATCC 29082 / PCC 7421</strain>
    </source>
</reference>
<evidence type="ECO:0000313" key="1">
    <source>
        <dbReference type="EMBL" id="BAC88430.1"/>
    </source>
</evidence>
<gene>
    <name evidence="1" type="ordered locus">glr0489</name>
</gene>
<dbReference type="AlphaFoldDB" id="Q7NNC2"/>
<dbReference type="EnsemblBacteria" id="BAC88430">
    <property type="protein sequence ID" value="BAC88430"/>
    <property type="gene ID" value="BAC88430"/>
</dbReference>
<dbReference type="EMBL" id="BA000045">
    <property type="protein sequence ID" value="BAC88430.1"/>
    <property type="molecule type" value="Genomic_DNA"/>
</dbReference>
<dbReference type="PANTHER" id="PTHR39638:SF2">
    <property type="entry name" value="YCF35"/>
    <property type="match status" value="1"/>
</dbReference>
<dbReference type="PANTHER" id="PTHR39638">
    <property type="entry name" value="YCF35"/>
    <property type="match status" value="1"/>
</dbReference>
<sequence length="214" mass="24421">MGHFSTLSTKLADGKLIARTCRDMGFEVLTGEYAYVRGYAGQRTHAEVVCALNGNYDLGFLPNENGSYDLIADLWGIAIKYNQTELINGIFKRYWLVGLIKPRDNRPQRLLAANYDTWFRTGYTDTHLLAQRFQAMGFSLLGTHRTVPYLEAPVRAELAVERRTPVEFLVDRSIRLLWVRNEQGSLDLNITCGWQNRSVLAELFNELGFVPHES</sequence>
<protein>
    <submittedName>
        <fullName evidence="1">Glr0489 protein</fullName>
    </submittedName>
</protein>
<proteinExistence type="predicted"/>
<name>Q7NNC2_GLOVI</name>
<dbReference type="RefSeq" id="WP_011140492.1">
    <property type="nucleotide sequence ID" value="NC_005125.1"/>
</dbReference>
<dbReference type="InParanoid" id="Q7NNC2"/>
<evidence type="ECO:0000313" key="2">
    <source>
        <dbReference type="Proteomes" id="UP000000557"/>
    </source>
</evidence>
<organism evidence="1 2">
    <name type="scientific">Gloeobacter violaceus (strain ATCC 29082 / PCC 7421)</name>
    <dbReference type="NCBI Taxonomy" id="251221"/>
    <lineage>
        <taxon>Bacteria</taxon>
        <taxon>Bacillati</taxon>
        <taxon>Cyanobacteriota</taxon>
        <taxon>Cyanophyceae</taxon>
        <taxon>Gloeobacterales</taxon>
        <taxon>Gloeobacteraceae</taxon>
        <taxon>Gloeobacter</taxon>
    </lineage>
</organism>
<dbReference type="Proteomes" id="UP000000557">
    <property type="component" value="Chromosome"/>
</dbReference>
<reference evidence="1 2" key="2">
    <citation type="journal article" date="2003" name="DNA Res.">
        <title>Complete genome structure of Gloeobacter violaceus PCC 7421, a cyanobacterium that lacks thylakoids (supplement).</title>
        <authorList>
            <person name="Nakamura Y."/>
            <person name="Kaneko T."/>
            <person name="Sato S."/>
            <person name="Mimuro M."/>
            <person name="Miyashita H."/>
            <person name="Tsuchiya T."/>
            <person name="Sasamoto S."/>
            <person name="Watanabe A."/>
            <person name="Kawashima K."/>
            <person name="Kishida Y."/>
            <person name="Kiyokawa C."/>
            <person name="Kohara M."/>
            <person name="Matsumoto M."/>
            <person name="Matsuno A."/>
            <person name="Nakazaki N."/>
            <person name="Shimpo S."/>
            <person name="Takeuchi C."/>
            <person name="Yamada M."/>
            <person name="Tabata S."/>
        </authorList>
    </citation>
    <scope>NUCLEOTIDE SEQUENCE [LARGE SCALE GENOMIC DNA]</scope>
    <source>
        <strain evidence="2">ATCC 29082 / PCC 7421</strain>
    </source>
</reference>
<accession>Q7NNC2</accession>
<keyword evidence="2" id="KW-1185">Reference proteome</keyword>
<dbReference type="KEGG" id="gvi:glr0489"/>
<dbReference type="OrthoDB" id="514050at2"/>